<gene>
    <name evidence="12" type="primary">LOC110721679</name>
</gene>
<feature type="domain" description="Phorbol-ester/DAG-type" evidence="10">
    <location>
        <begin position="388"/>
        <end position="438"/>
    </location>
</feature>
<dbReference type="Proteomes" id="UP000596660">
    <property type="component" value="Unplaced"/>
</dbReference>
<name>A0A803LIU5_CHEQI</name>
<dbReference type="InterPro" id="IPR004146">
    <property type="entry name" value="DC1"/>
</dbReference>
<dbReference type="GO" id="GO:0004791">
    <property type="term" value="F:thioredoxin-disulfide reductase (NADPH) activity"/>
    <property type="evidence" value="ECO:0007669"/>
    <property type="project" value="InterPro"/>
</dbReference>
<dbReference type="PROSITE" id="PS50081">
    <property type="entry name" value="ZF_DAG_PE_2"/>
    <property type="match status" value="1"/>
</dbReference>
<keyword evidence="3" id="KW-0677">Repeat</keyword>
<dbReference type="PANTHER" id="PTHR13871">
    <property type="entry name" value="THIOREDOXIN"/>
    <property type="match status" value="1"/>
</dbReference>
<dbReference type="Pfam" id="PF03107">
    <property type="entry name" value="C1_2"/>
    <property type="match status" value="1"/>
</dbReference>
<reference evidence="12" key="2">
    <citation type="submission" date="2021-03" db="UniProtKB">
        <authorList>
            <consortium name="EnsemblPlants"/>
        </authorList>
    </citation>
    <scope>IDENTIFICATION</scope>
</reference>
<evidence type="ECO:0000256" key="4">
    <source>
        <dbReference type="ARBA" id="ARBA00022833"/>
    </source>
</evidence>
<dbReference type="SUPFAM" id="SSF57889">
    <property type="entry name" value="Cysteine-rich domain"/>
    <property type="match status" value="1"/>
</dbReference>
<dbReference type="InterPro" id="IPR052259">
    <property type="entry name" value="Nucleoredoxin-like"/>
</dbReference>
<evidence type="ECO:0000313" key="13">
    <source>
        <dbReference type="Proteomes" id="UP000596660"/>
    </source>
</evidence>
<accession>A0A803LIU5</accession>
<evidence type="ECO:0000259" key="10">
    <source>
        <dbReference type="PROSITE" id="PS50081"/>
    </source>
</evidence>
<dbReference type="Gramene" id="AUR62013892-RA">
    <property type="protein sequence ID" value="AUR62013892-RA:cds"/>
    <property type="gene ID" value="AUR62013892"/>
</dbReference>
<sequence>MELERERSNEMNIVVADNNNNGISCSRLSSLFATKDRDFLLTSDDTQSEEVIFRSRQAKQGVATTTNELMVKISELQGKVVGIYFSANWFAPCRKFNELLIDVYEQLKSQGCDLEIVLVSSDEDIDAFNNYRASMPWLSVPFSDLETKRALNQSFNVEAMPCLVFLQPNYEVDDVTMRDGVELIYRYGIEAFPFTKERLEILLKEQKEKEENQTLVNLLTNHDRDYLLSNDPLSHQVPVTSLQGKTIGLYFSAQWCVPCVKFIPKLILIYQKIKQNLPKEEDFEIVFVSSDRDEASFRSYFGRMPWLAIPFRDSTSKDLAKHFDVREIPCLVILGPDGKTVTKQGRYLINLYQENAYPFTDARLESLEKQTDEEAKSLPKSAFHAKHQHELNLVSERTGGGPFICCDCDEQGSGWAYQCLDCGFEVHPKCVRPIQQPNT</sequence>
<proteinExistence type="inferred from homology"/>
<dbReference type="InterPro" id="IPR013766">
    <property type="entry name" value="Thioredoxin_domain"/>
</dbReference>
<dbReference type="Pfam" id="PF13905">
    <property type="entry name" value="Thioredoxin_8"/>
    <property type="match status" value="2"/>
</dbReference>
<organism evidence="12 13">
    <name type="scientific">Chenopodium quinoa</name>
    <name type="common">Quinoa</name>
    <dbReference type="NCBI Taxonomy" id="63459"/>
    <lineage>
        <taxon>Eukaryota</taxon>
        <taxon>Viridiplantae</taxon>
        <taxon>Streptophyta</taxon>
        <taxon>Embryophyta</taxon>
        <taxon>Tracheophyta</taxon>
        <taxon>Spermatophyta</taxon>
        <taxon>Magnoliopsida</taxon>
        <taxon>eudicotyledons</taxon>
        <taxon>Gunneridae</taxon>
        <taxon>Pentapetalae</taxon>
        <taxon>Caryophyllales</taxon>
        <taxon>Chenopodiaceae</taxon>
        <taxon>Chenopodioideae</taxon>
        <taxon>Atripliceae</taxon>
        <taxon>Chenopodium</taxon>
    </lineage>
</organism>
<dbReference type="PANTHER" id="PTHR13871:SF7">
    <property type="entry name" value="NUCLEOREDOXIN 2-RELATED"/>
    <property type="match status" value="1"/>
</dbReference>
<evidence type="ECO:0000256" key="5">
    <source>
        <dbReference type="ARBA" id="ARBA00023002"/>
    </source>
</evidence>
<dbReference type="InterPro" id="IPR036249">
    <property type="entry name" value="Thioredoxin-like_sf"/>
</dbReference>
<dbReference type="InterPro" id="IPR012336">
    <property type="entry name" value="Thioredoxin-like_fold"/>
</dbReference>
<dbReference type="EnsemblPlants" id="AUR62013892-RA">
    <property type="protein sequence ID" value="AUR62013892-RA:cds"/>
    <property type="gene ID" value="AUR62013892"/>
</dbReference>
<dbReference type="GeneID" id="110721679"/>
<evidence type="ECO:0000256" key="3">
    <source>
        <dbReference type="ARBA" id="ARBA00022737"/>
    </source>
</evidence>
<evidence type="ECO:0000256" key="1">
    <source>
        <dbReference type="ARBA" id="ARBA00012612"/>
    </source>
</evidence>
<keyword evidence="5" id="KW-0560">Oxidoreductase</keyword>
<dbReference type="InterPro" id="IPR046349">
    <property type="entry name" value="C1-like_sf"/>
</dbReference>
<dbReference type="SMR" id="A0A803LIU5"/>
<comment type="catalytic activity">
    <reaction evidence="8">
        <text>[protein]-dithiol + NAD(+) = [protein]-disulfide + NADH + H(+)</text>
        <dbReference type="Rhea" id="RHEA:18749"/>
        <dbReference type="Rhea" id="RHEA-COMP:10593"/>
        <dbReference type="Rhea" id="RHEA-COMP:10594"/>
        <dbReference type="ChEBI" id="CHEBI:15378"/>
        <dbReference type="ChEBI" id="CHEBI:29950"/>
        <dbReference type="ChEBI" id="CHEBI:50058"/>
        <dbReference type="ChEBI" id="CHEBI:57540"/>
        <dbReference type="ChEBI" id="CHEBI:57945"/>
        <dbReference type="EC" id="1.8.1.8"/>
    </reaction>
</comment>
<dbReference type="OMA" id="NWYSPCT"/>
<dbReference type="AlphaFoldDB" id="A0A803LIU5"/>
<evidence type="ECO:0000256" key="2">
    <source>
        <dbReference type="ARBA" id="ARBA00022723"/>
    </source>
</evidence>
<feature type="domain" description="Thioredoxin" evidence="11">
    <location>
        <begin position="204"/>
        <end position="369"/>
    </location>
</feature>
<comment type="catalytic activity">
    <reaction evidence="9">
        <text>[protein]-dithiol + NADP(+) = [protein]-disulfide + NADPH + H(+)</text>
        <dbReference type="Rhea" id="RHEA:18753"/>
        <dbReference type="Rhea" id="RHEA-COMP:10593"/>
        <dbReference type="Rhea" id="RHEA-COMP:10594"/>
        <dbReference type="ChEBI" id="CHEBI:15378"/>
        <dbReference type="ChEBI" id="CHEBI:29950"/>
        <dbReference type="ChEBI" id="CHEBI:50058"/>
        <dbReference type="ChEBI" id="CHEBI:57783"/>
        <dbReference type="ChEBI" id="CHEBI:58349"/>
        <dbReference type="EC" id="1.8.1.8"/>
    </reaction>
</comment>
<evidence type="ECO:0000256" key="7">
    <source>
        <dbReference type="ARBA" id="ARBA00025782"/>
    </source>
</evidence>
<keyword evidence="13" id="KW-1185">Reference proteome</keyword>
<protein>
    <recommendedName>
        <fullName evidence="1">protein-disulfide reductase</fullName>
        <ecNumber evidence="1">1.8.1.8</ecNumber>
    </recommendedName>
</protein>
<dbReference type="SUPFAM" id="SSF52833">
    <property type="entry name" value="Thioredoxin-like"/>
    <property type="match status" value="2"/>
</dbReference>
<evidence type="ECO:0000259" key="11">
    <source>
        <dbReference type="PROSITE" id="PS51352"/>
    </source>
</evidence>
<dbReference type="RefSeq" id="XP_021756569.1">
    <property type="nucleotide sequence ID" value="XM_021900877.1"/>
</dbReference>
<reference evidence="12" key="1">
    <citation type="journal article" date="2017" name="Nature">
        <title>The genome of Chenopodium quinoa.</title>
        <authorList>
            <person name="Jarvis D.E."/>
            <person name="Ho Y.S."/>
            <person name="Lightfoot D.J."/>
            <person name="Schmoeckel S.M."/>
            <person name="Li B."/>
            <person name="Borm T.J.A."/>
            <person name="Ohyanagi H."/>
            <person name="Mineta K."/>
            <person name="Michell C.T."/>
            <person name="Saber N."/>
            <person name="Kharbatia N.M."/>
            <person name="Rupper R.R."/>
            <person name="Sharp A.R."/>
            <person name="Dally N."/>
            <person name="Boughton B.A."/>
            <person name="Woo Y.H."/>
            <person name="Gao G."/>
            <person name="Schijlen E.G.W.M."/>
            <person name="Guo X."/>
            <person name="Momin A.A."/>
            <person name="Negrao S."/>
            <person name="Al-Babili S."/>
            <person name="Gehring C."/>
            <person name="Roessner U."/>
            <person name="Jung C."/>
            <person name="Murphy K."/>
            <person name="Arold S.T."/>
            <person name="Gojobori T."/>
            <person name="van der Linden C.G."/>
            <person name="van Loo E.N."/>
            <person name="Jellen E.N."/>
            <person name="Maughan P.J."/>
            <person name="Tester M."/>
        </authorList>
    </citation>
    <scope>NUCLEOTIDE SEQUENCE [LARGE SCALE GENOMIC DNA]</scope>
    <source>
        <strain evidence="12">cv. PI 614886</strain>
    </source>
</reference>
<keyword evidence="6" id="KW-0520">NAD</keyword>
<evidence type="ECO:0000313" key="12">
    <source>
        <dbReference type="EnsemblPlants" id="AUR62013892-RA:cds"/>
    </source>
</evidence>
<evidence type="ECO:0000256" key="6">
    <source>
        <dbReference type="ARBA" id="ARBA00023027"/>
    </source>
</evidence>
<comment type="similarity">
    <text evidence="7">Belongs to the nucleoredoxin family.</text>
</comment>
<keyword evidence="2" id="KW-0479">Metal-binding</keyword>
<dbReference type="OrthoDB" id="409136at2759"/>
<dbReference type="KEGG" id="cqi:110721679"/>
<dbReference type="InterPro" id="IPR045870">
    <property type="entry name" value="TryX_NRX_thioredoxin_dom"/>
</dbReference>
<keyword evidence="4" id="KW-0862">Zinc</keyword>
<evidence type="ECO:0000256" key="8">
    <source>
        <dbReference type="ARBA" id="ARBA00047388"/>
    </source>
</evidence>
<dbReference type="CDD" id="cd03009">
    <property type="entry name" value="TryX_like_TryX_NRX"/>
    <property type="match status" value="1"/>
</dbReference>
<dbReference type="EC" id="1.8.1.8" evidence="1"/>
<dbReference type="GO" id="GO:0046872">
    <property type="term" value="F:metal ion binding"/>
    <property type="evidence" value="ECO:0007669"/>
    <property type="project" value="UniProtKB-KW"/>
</dbReference>
<dbReference type="InterPro" id="IPR002219">
    <property type="entry name" value="PKC_DAG/PE"/>
</dbReference>
<evidence type="ECO:0000256" key="9">
    <source>
        <dbReference type="ARBA" id="ARBA00047804"/>
    </source>
</evidence>
<dbReference type="Gene3D" id="3.40.30.10">
    <property type="entry name" value="Glutaredoxin"/>
    <property type="match status" value="2"/>
</dbReference>
<dbReference type="PROSITE" id="PS51352">
    <property type="entry name" value="THIOREDOXIN_2"/>
    <property type="match status" value="1"/>
</dbReference>